<evidence type="ECO:0000256" key="2">
    <source>
        <dbReference type="ARBA" id="ARBA00022525"/>
    </source>
</evidence>
<feature type="chain" id="PRO_5008129960" description="Fibrinogen C-terminal domain-containing protein" evidence="7">
    <location>
        <begin position="25"/>
        <end position="300"/>
    </location>
</feature>
<name>A0A182NJE7_9DIPT</name>
<dbReference type="SUPFAM" id="SSF56496">
    <property type="entry name" value="Fibrinogen C-terminal domain-like"/>
    <property type="match status" value="1"/>
</dbReference>
<evidence type="ECO:0000256" key="3">
    <source>
        <dbReference type="ARBA" id="ARBA00023157"/>
    </source>
</evidence>
<dbReference type="EnsemblMetazoa" id="ADIR007771-RA">
    <property type="protein sequence ID" value="ADIR007771-PA"/>
    <property type="gene ID" value="ADIR007771"/>
</dbReference>
<dbReference type="STRING" id="7168.A0A182NJE7"/>
<keyword evidence="2" id="KW-0964">Secreted</keyword>
<evidence type="ECO:0000256" key="5">
    <source>
        <dbReference type="ARBA" id="ARBA00053344"/>
    </source>
</evidence>
<organism evidence="9 10">
    <name type="scientific">Anopheles dirus</name>
    <dbReference type="NCBI Taxonomy" id="7168"/>
    <lineage>
        <taxon>Eukaryota</taxon>
        <taxon>Metazoa</taxon>
        <taxon>Ecdysozoa</taxon>
        <taxon>Arthropoda</taxon>
        <taxon>Hexapoda</taxon>
        <taxon>Insecta</taxon>
        <taxon>Pterygota</taxon>
        <taxon>Neoptera</taxon>
        <taxon>Endopterygota</taxon>
        <taxon>Diptera</taxon>
        <taxon>Nematocera</taxon>
        <taxon>Culicoidea</taxon>
        <taxon>Culicidae</taxon>
        <taxon>Anophelinae</taxon>
        <taxon>Anopheles</taxon>
    </lineage>
</organism>
<proteinExistence type="predicted"/>
<evidence type="ECO:0000313" key="9">
    <source>
        <dbReference type="EnsemblMetazoa" id="ADIR007771-PA"/>
    </source>
</evidence>
<dbReference type="InterPro" id="IPR037579">
    <property type="entry name" value="FIB_ANG-like"/>
</dbReference>
<sequence length="300" mass="33585">MRFIFGSLIALLVAAFSVEPNTTGFGYEMISNRLNSLQGLESDLLTYTNDTARQLTKLVELMTRLQLSPGSGAGSGSPSTQPAPVGASCRNVPSRQSGIYRINPDYPFHEPMTVLCDQQYEGGGWTVIQRRTDGSVDFFRDWQDYKAGFGTLHGEFWLGLDRIHRLTNVAPHELAVLLEDFDGAKATARYQRFRIAAETLNYAVVELGSCSPCGAGDAMRIHLNESFSTYDRDRSKAAFNCAAAFKGGWWFYRCHRCHLNGQYLKGKLTEAQDSHGIMWMDFRGDKYSLKASTMMIRPIK</sequence>
<dbReference type="GO" id="GO:0034116">
    <property type="term" value="P:positive regulation of heterotypic cell-cell adhesion"/>
    <property type="evidence" value="ECO:0007669"/>
    <property type="project" value="TreeGrafter"/>
</dbReference>
<comment type="subcellular location">
    <subcellularLocation>
        <location evidence="1">Secreted</location>
    </subcellularLocation>
</comment>
<dbReference type="FunFam" id="3.90.215.10:FF:000001">
    <property type="entry name" value="Tenascin isoform 1"/>
    <property type="match status" value="1"/>
</dbReference>
<feature type="compositionally biased region" description="Low complexity" evidence="6">
    <location>
        <begin position="69"/>
        <end position="84"/>
    </location>
</feature>
<dbReference type="VEuPathDB" id="VectorBase:ADIR007771"/>
<dbReference type="SMART" id="SM00186">
    <property type="entry name" value="FBG"/>
    <property type="match status" value="1"/>
</dbReference>
<comment type="function">
    <text evidence="5">Lectin involved in innate immunity. Agglutinates all types of human erythrocytes, Gram-positive and Gram-negative bacteria. Has a stronger agglutinating activity towards Gram-negative bacteria than towards Gram-positive bacteria. Specifically recognizes acetyl group-containing substances on agglutinated cells. The hemagglutinating activity was inhibited by EDTA, acetyl group-containing mono- and disaccharides, N-acetyl derivatives of amino acids, other acetyl group-containing substances, propionamide and benzamide. Enhances the antimicrobial activity of big defensin against Gram-positive bacteria but not against Gram-negative bacteria.</text>
</comment>
<keyword evidence="7" id="KW-0732">Signal</keyword>
<dbReference type="Proteomes" id="UP000075884">
    <property type="component" value="Unassembled WGS sequence"/>
</dbReference>
<dbReference type="PANTHER" id="PTHR47221:SF5">
    <property type="entry name" value="FIBRINOGEN C-TERMINAL DOMAIN-CONTAINING PROTEIN"/>
    <property type="match status" value="1"/>
</dbReference>
<dbReference type="GO" id="GO:0005201">
    <property type="term" value="F:extracellular matrix structural constituent"/>
    <property type="evidence" value="ECO:0007669"/>
    <property type="project" value="TreeGrafter"/>
</dbReference>
<keyword evidence="4" id="KW-0325">Glycoprotein</keyword>
<dbReference type="InterPro" id="IPR014716">
    <property type="entry name" value="Fibrinogen_a/b/g_C_1"/>
</dbReference>
<dbReference type="PROSITE" id="PS51406">
    <property type="entry name" value="FIBRINOGEN_C_2"/>
    <property type="match status" value="1"/>
</dbReference>
<reference evidence="9" key="2">
    <citation type="submission" date="2020-05" db="UniProtKB">
        <authorList>
            <consortium name="EnsemblMetazoa"/>
        </authorList>
    </citation>
    <scope>IDENTIFICATION</scope>
    <source>
        <strain evidence="9">WRAIR2</strain>
    </source>
</reference>
<keyword evidence="10" id="KW-1185">Reference proteome</keyword>
<evidence type="ECO:0000259" key="8">
    <source>
        <dbReference type="PROSITE" id="PS51406"/>
    </source>
</evidence>
<dbReference type="GO" id="GO:0005577">
    <property type="term" value="C:fibrinogen complex"/>
    <property type="evidence" value="ECO:0007669"/>
    <property type="project" value="TreeGrafter"/>
</dbReference>
<feature type="signal peptide" evidence="7">
    <location>
        <begin position="1"/>
        <end position="24"/>
    </location>
</feature>
<reference evidence="10" key="1">
    <citation type="submission" date="2013-03" db="EMBL/GenBank/DDBJ databases">
        <title>The Genome Sequence of Anopheles dirus WRAIR2.</title>
        <authorList>
            <consortium name="The Broad Institute Genomics Platform"/>
            <person name="Neafsey D.E."/>
            <person name="Walton C."/>
            <person name="Walker B."/>
            <person name="Young S.K."/>
            <person name="Zeng Q."/>
            <person name="Gargeya S."/>
            <person name="Fitzgerald M."/>
            <person name="Haas B."/>
            <person name="Abouelleil A."/>
            <person name="Allen A.W."/>
            <person name="Alvarado L."/>
            <person name="Arachchi H.M."/>
            <person name="Berlin A.M."/>
            <person name="Chapman S.B."/>
            <person name="Gainer-Dewar J."/>
            <person name="Goldberg J."/>
            <person name="Griggs A."/>
            <person name="Gujja S."/>
            <person name="Hansen M."/>
            <person name="Howarth C."/>
            <person name="Imamovic A."/>
            <person name="Ireland A."/>
            <person name="Larimer J."/>
            <person name="McCowan C."/>
            <person name="Murphy C."/>
            <person name="Pearson M."/>
            <person name="Poon T.W."/>
            <person name="Priest M."/>
            <person name="Roberts A."/>
            <person name="Saif S."/>
            <person name="Shea T."/>
            <person name="Sisk P."/>
            <person name="Sykes S."/>
            <person name="Wortman J."/>
            <person name="Nusbaum C."/>
            <person name="Birren B."/>
        </authorList>
    </citation>
    <scope>NUCLEOTIDE SEQUENCE [LARGE SCALE GENOMIC DNA]</scope>
    <source>
        <strain evidence="10">WRAIR2</strain>
    </source>
</reference>
<dbReference type="InterPro" id="IPR002181">
    <property type="entry name" value="Fibrinogen_a/b/g_C_dom"/>
</dbReference>
<evidence type="ECO:0000256" key="6">
    <source>
        <dbReference type="SAM" id="MobiDB-lite"/>
    </source>
</evidence>
<dbReference type="GO" id="GO:0030674">
    <property type="term" value="F:protein-macromolecule adaptor activity"/>
    <property type="evidence" value="ECO:0007669"/>
    <property type="project" value="TreeGrafter"/>
</dbReference>
<dbReference type="PANTHER" id="PTHR47221">
    <property type="entry name" value="FIBRINOGEN ALPHA CHAIN"/>
    <property type="match status" value="1"/>
</dbReference>
<dbReference type="Pfam" id="PF00147">
    <property type="entry name" value="Fibrinogen_C"/>
    <property type="match status" value="1"/>
</dbReference>
<dbReference type="CDD" id="cd00087">
    <property type="entry name" value="FReD"/>
    <property type="match status" value="1"/>
</dbReference>
<feature type="region of interest" description="Disordered" evidence="6">
    <location>
        <begin position="69"/>
        <end position="89"/>
    </location>
</feature>
<dbReference type="AlphaFoldDB" id="A0A182NJE7"/>
<feature type="domain" description="Fibrinogen C-terminal" evidence="8">
    <location>
        <begin position="80"/>
        <end position="300"/>
    </location>
</feature>
<accession>A0A182NJE7</accession>
<dbReference type="GO" id="GO:0030246">
    <property type="term" value="F:carbohydrate binding"/>
    <property type="evidence" value="ECO:0007669"/>
    <property type="project" value="UniProtKB-ARBA"/>
</dbReference>
<keyword evidence="3" id="KW-1015">Disulfide bond</keyword>
<dbReference type="NCBIfam" id="NF040941">
    <property type="entry name" value="GGGWT_bact"/>
    <property type="match status" value="1"/>
</dbReference>
<evidence type="ECO:0000256" key="7">
    <source>
        <dbReference type="SAM" id="SignalP"/>
    </source>
</evidence>
<dbReference type="Gene3D" id="3.90.215.10">
    <property type="entry name" value="Gamma Fibrinogen, chain A, domain 1"/>
    <property type="match status" value="1"/>
</dbReference>
<evidence type="ECO:0000313" key="10">
    <source>
        <dbReference type="Proteomes" id="UP000075884"/>
    </source>
</evidence>
<dbReference type="InterPro" id="IPR036056">
    <property type="entry name" value="Fibrinogen-like_C"/>
</dbReference>
<evidence type="ECO:0000256" key="4">
    <source>
        <dbReference type="ARBA" id="ARBA00023180"/>
    </source>
</evidence>
<protein>
    <recommendedName>
        <fullName evidence="8">Fibrinogen C-terminal domain-containing protein</fullName>
    </recommendedName>
</protein>
<evidence type="ECO:0000256" key="1">
    <source>
        <dbReference type="ARBA" id="ARBA00004613"/>
    </source>
</evidence>